<dbReference type="RefSeq" id="WP_163073585.1">
    <property type="nucleotide sequence ID" value="NZ_CP048630.1"/>
</dbReference>
<gene>
    <name evidence="4" type="ORF">G3A50_01875</name>
</gene>
<name>A0A6P1YH24_9HYPH</name>
<organism evidence="4 5">
    <name type="scientific">Ancylobacter pratisalsi</name>
    <dbReference type="NCBI Taxonomy" id="1745854"/>
    <lineage>
        <taxon>Bacteria</taxon>
        <taxon>Pseudomonadati</taxon>
        <taxon>Pseudomonadota</taxon>
        <taxon>Alphaproteobacteria</taxon>
        <taxon>Hyphomicrobiales</taxon>
        <taxon>Xanthobacteraceae</taxon>
        <taxon>Ancylobacter</taxon>
    </lineage>
</organism>
<dbReference type="EC" id="2.7.7.65" evidence="1"/>
<evidence type="ECO:0000256" key="1">
    <source>
        <dbReference type="ARBA" id="ARBA00012528"/>
    </source>
</evidence>
<dbReference type="InterPro" id="IPR000160">
    <property type="entry name" value="GGDEF_dom"/>
</dbReference>
<dbReference type="FunFam" id="3.30.70.270:FF:000001">
    <property type="entry name" value="Diguanylate cyclase domain protein"/>
    <property type="match status" value="1"/>
</dbReference>
<dbReference type="GO" id="GO:0005886">
    <property type="term" value="C:plasma membrane"/>
    <property type="evidence" value="ECO:0007669"/>
    <property type="project" value="TreeGrafter"/>
</dbReference>
<dbReference type="PANTHER" id="PTHR45138">
    <property type="entry name" value="REGULATORY COMPONENTS OF SENSORY TRANSDUCTION SYSTEM"/>
    <property type="match status" value="1"/>
</dbReference>
<keyword evidence="5" id="KW-1185">Reference proteome</keyword>
<dbReference type="InterPro" id="IPR029787">
    <property type="entry name" value="Nucleotide_cyclase"/>
</dbReference>
<dbReference type="GO" id="GO:0052621">
    <property type="term" value="F:diguanylate cyclase activity"/>
    <property type="evidence" value="ECO:0007669"/>
    <property type="project" value="UniProtKB-EC"/>
</dbReference>
<protein>
    <recommendedName>
        <fullName evidence="1">diguanylate cyclase</fullName>
        <ecNumber evidence="1">2.7.7.65</ecNumber>
    </recommendedName>
</protein>
<comment type="catalytic activity">
    <reaction evidence="2">
        <text>2 GTP = 3',3'-c-di-GMP + 2 diphosphate</text>
        <dbReference type="Rhea" id="RHEA:24898"/>
        <dbReference type="ChEBI" id="CHEBI:33019"/>
        <dbReference type="ChEBI" id="CHEBI:37565"/>
        <dbReference type="ChEBI" id="CHEBI:58805"/>
        <dbReference type="EC" id="2.7.7.65"/>
    </reaction>
</comment>
<dbReference type="InterPro" id="IPR043128">
    <property type="entry name" value="Rev_trsase/Diguanyl_cyclase"/>
</dbReference>
<dbReference type="GO" id="GO:1902201">
    <property type="term" value="P:negative regulation of bacterial-type flagellum-dependent cell motility"/>
    <property type="evidence" value="ECO:0007669"/>
    <property type="project" value="TreeGrafter"/>
</dbReference>
<dbReference type="AlphaFoldDB" id="A0A6P1YH24"/>
<dbReference type="PANTHER" id="PTHR45138:SF9">
    <property type="entry name" value="DIGUANYLATE CYCLASE DGCM-RELATED"/>
    <property type="match status" value="1"/>
</dbReference>
<evidence type="ECO:0000256" key="2">
    <source>
        <dbReference type="ARBA" id="ARBA00034247"/>
    </source>
</evidence>
<evidence type="ECO:0000313" key="5">
    <source>
        <dbReference type="Proteomes" id="UP000464751"/>
    </source>
</evidence>
<dbReference type="SUPFAM" id="SSF55781">
    <property type="entry name" value="GAF domain-like"/>
    <property type="match status" value="1"/>
</dbReference>
<dbReference type="KEGG" id="apra:G3A50_01875"/>
<evidence type="ECO:0000313" key="4">
    <source>
        <dbReference type="EMBL" id="QIB32587.1"/>
    </source>
</evidence>
<dbReference type="GO" id="GO:0043709">
    <property type="term" value="P:cell adhesion involved in single-species biofilm formation"/>
    <property type="evidence" value="ECO:0007669"/>
    <property type="project" value="TreeGrafter"/>
</dbReference>
<dbReference type="Pfam" id="PF01590">
    <property type="entry name" value="GAF"/>
    <property type="match status" value="1"/>
</dbReference>
<dbReference type="Gene3D" id="3.30.70.270">
    <property type="match status" value="1"/>
</dbReference>
<dbReference type="Proteomes" id="UP000464751">
    <property type="component" value="Chromosome"/>
</dbReference>
<dbReference type="EMBL" id="CP048630">
    <property type="protein sequence ID" value="QIB32587.1"/>
    <property type="molecule type" value="Genomic_DNA"/>
</dbReference>
<dbReference type="InterPro" id="IPR050469">
    <property type="entry name" value="Diguanylate_Cyclase"/>
</dbReference>
<dbReference type="CDD" id="cd01949">
    <property type="entry name" value="GGDEF"/>
    <property type="match status" value="1"/>
</dbReference>
<dbReference type="NCBIfam" id="TIGR00254">
    <property type="entry name" value="GGDEF"/>
    <property type="match status" value="1"/>
</dbReference>
<feature type="domain" description="GGDEF" evidence="3">
    <location>
        <begin position="202"/>
        <end position="335"/>
    </location>
</feature>
<sequence length="338" mass="36736">MWQVPESPANEAARLEALAAFDIMDTPREKGFDRLAWLAKRIYAADVAFVSFMSAEHQWIKSVTSSAVGTSIGRQKSICQVMVATGEPLVVGDLRTDERFEGHPTIPQMTLRFYAGVPLRVEPDLVIGTLCIMRHQEGIEPGFDIEPLEALAAIAVDELELRRLNRELNQLSRVDGLTGLSNRRAFDEELVRAELRCRRTGEALSVMVVDIDHFKALNDGAGHGAGDKALRDIGVALGKASFRRDDTMARYGGDEFAAILVGSDAAGARLVADRLCLCVGTAAIEHPINGQVTLSVGIATHYAHDLDTNLLIEQADSALYAAKRGGRDRVVSYGPPEA</sequence>
<reference evidence="4 5" key="1">
    <citation type="submission" date="2020-02" db="EMBL/GenBank/DDBJ databases">
        <authorList>
            <person name="Li G."/>
        </authorList>
    </citation>
    <scope>NUCLEOTIDE SEQUENCE [LARGE SCALE GENOMIC DNA]</scope>
    <source>
        <strain evidence="4 5">DSM 102029</strain>
    </source>
</reference>
<dbReference type="SUPFAM" id="SSF55073">
    <property type="entry name" value="Nucleotide cyclase"/>
    <property type="match status" value="1"/>
</dbReference>
<dbReference type="PROSITE" id="PS50887">
    <property type="entry name" value="GGDEF"/>
    <property type="match status" value="1"/>
</dbReference>
<dbReference type="InterPro" id="IPR029016">
    <property type="entry name" value="GAF-like_dom_sf"/>
</dbReference>
<dbReference type="InterPro" id="IPR003018">
    <property type="entry name" value="GAF"/>
</dbReference>
<dbReference type="Pfam" id="PF00990">
    <property type="entry name" value="GGDEF"/>
    <property type="match status" value="1"/>
</dbReference>
<dbReference type="SMART" id="SM00267">
    <property type="entry name" value="GGDEF"/>
    <property type="match status" value="1"/>
</dbReference>
<proteinExistence type="predicted"/>
<accession>A0A6P1YH24</accession>
<evidence type="ECO:0000259" key="3">
    <source>
        <dbReference type="PROSITE" id="PS50887"/>
    </source>
</evidence>
<dbReference type="Gene3D" id="3.30.450.40">
    <property type="match status" value="1"/>
</dbReference>